<dbReference type="EMBL" id="JAUYVT010000001">
    <property type="protein sequence ID" value="MDP2563330.1"/>
    <property type="molecule type" value="Genomic_DNA"/>
</dbReference>
<organism evidence="1 2">
    <name type="scientific">Pseudoalteromonas marina</name>
    <dbReference type="NCBI Taxonomy" id="267375"/>
    <lineage>
        <taxon>Bacteria</taxon>
        <taxon>Pseudomonadati</taxon>
        <taxon>Pseudomonadota</taxon>
        <taxon>Gammaproteobacteria</taxon>
        <taxon>Alteromonadales</taxon>
        <taxon>Pseudoalteromonadaceae</taxon>
        <taxon>Pseudoalteromonas</taxon>
    </lineage>
</organism>
<proteinExistence type="predicted"/>
<protein>
    <recommendedName>
        <fullName evidence="3">HEAT repeat domain-containing protein</fullName>
    </recommendedName>
</protein>
<name>A0ABT9F9J3_9GAMM</name>
<reference evidence="1" key="1">
    <citation type="submission" date="2023-07" db="EMBL/GenBank/DDBJ databases">
        <title>Genome content predicts the carbon catabolic preferences of heterotrophic bacteria.</title>
        <authorList>
            <person name="Gralka M."/>
        </authorList>
    </citation>
    <scope>NUCLEOTIDE SEQUENCE</scope>
    <source>
        <strain evidence="1">4G09</strain>
    </source>
</reference>
<evidence type="ECO:0000313" key="1">
    <source>
        <dbReference type="EMBL" id="MDP2563330.1"/>
    </source>
</evidence>
<comment type="caution">
    <text evidence="1">The sequence shown here is derived from an EMBL/GenBank/DDBJ whole genome shotgun (WGS) entry which is preliminary data.</text>
</comment>
<dbReference type="Proteomes" id="UP001177212">
    <property type="component" value="Unassembled WGS sequence"/>
</dbReference>
<keyword evidence="2" id="KW-1185">Reference proteome</keyword>
<evidence type="ECO:0008006" key="3">
    <source>
        <dbReference type="Google" id="ProtNLM"/>
    </source>
</evidence>
<evidence type="ECO:0000313" key="2">
    <source>
        <dbReference type="Proteomes" id="UP001177212"/>
    </source>
</evidence>
<dbReference type="PROSITE" id="PS51257">
    <property type="entry name" value="PROKAR_LIPOPROTEIN"/>
    <property type="match status" value="1"/>
</dbReference>
<accession>A0ABT9F9J3</accession>
<sequence length="346" mass="39184">MKLQRLTTLLIIIVIAFGCGFYTAYLSFANTEITPLTSKTPADFEHQRADTTYNNNVKSNNSNPTLSFTSQTHEEVNQQNSFSSQVNQSDNIVTMFNEVLSAYEKQNSNNTDANSTITEFKRLLSSSPSAINELLEHMHTLDFESQEFHYLISILHELPEKIGSKALLTSAIQMSQFDDAQSTTQFLLLASNMERTAENPEIHSALVNIAINTAQSARVSLDALNLIKPYVVNDYEKEQILSHLNALLDTNGSLSQDIIVNHWLRFSNSRERESFAYEYINLNQDLETRHTILQGLQSGLIPRTQSLKERLLNAANNHSDPLRNEAIQVLKSVFYISNIEYQQLTN</sequence>
<dbReference type="RefSeq" id="WP_305470920.1">
    <property type="nucleotide sequence ID" value="NZ_JAUYVT010000001.1"/>
</dbReference>
<gene>
    <name evidence="1" type="ORF">Q8W34_01695</name>
</gene>